<dbReference type="EMBL" id="JBCGDC010000012">
    <property type="protein sequence ID" value="MFB6392777.1"/>
    <property type="molecule type" value="Genomic_DNA"/>
</dbReference>
<proteinExistence type="predicted"/>
<keyword evidence="2" id="KW-1185">Reference proteome</keyword>
<dbReference type="Proteomes" id="UP001582793">
    <property type="component" value="Unassembled WGS sequence"/>
</dbReference>
<dbReference type="RefSeq" id="WP_375733480.1">
    <property type="nucleotide sequence ID" value="NZ_JBCGDC010000012.1"/>
</dbReference>
<evidence type="ECO:0000313" key="2">
    <source>
        <dbReference type="Proteomes" id="UP001582793"/>
    </source>
</evidence>
<gene>
    <name evidence="1" type="ORF">AAFH96_06595</name>
</gene>
<organism evidence="1 2">
    <name type="scientific">Polymorphospora lycopeni</name>
    <dbReference type="NCBI Taxonomy" id="3140240"/>
    <lineage>
        <taxon>Bacteria</taxon>
        <taxon>Bacillati</taxon>
        <taxon>Actinomycetota</taxon>
        <taxon>Actinomycetes</taxon>
        <taxon>Micromonosporales</taxon>
        <taxon>Micromonosporaceae</taxon>
        <taxon>Polymorphospora</taxon>
    </lineage>
</organism>
<sequence>MPRLLTALDRPALVVPVHWDDFETPLSNPPSTTPNDRRRLDAFLAAVRETAPRTTILLPEYLTPYRLG</sequence>
<name>A0ABV5CLF6_9ACTN</name>
<comment type="caution">
    <text evidence="1">The sequence shown here is derived from an EMBL/GenBank/DDBJ whole genome shotgun (WGS) entry which is preliminary data.</text>
</comment>
<protein>
    <submittedName>
        <fullName evidence="1">Uncharacterized protein</fullName>
    </submittedName>
</protein>
<evidence type="ECO:0000313" key="1">
    <source>
        <dbReference type="EMBL" id="MFB6392777.1"/>
    </source>
</evidence>
<reference evidence="1 2" key="1">
    <citation type="submission" date="2024-04" db="EMBL/GenBank/DDBJ databases">
        <title>Polymorphospora sp. isolated from Baiyangdian Lake in Xiong'an New Area.</title>
        <authorList>
            <person name="Zhang X."/>
            <person name="Liu J."/>
        </authorList>
    </citation>
    <scope>NUCLEOTIDE SEQUENCE [LARGE SCALE GENOMIC DNA]</scope>
    <source>
        <strain evidence="1 2">2-325</strain>
    </source>
</reference>
<accession>A0ABV5CLF6</accession>